<dbReference type="InterPro" id="IPR024004">
    <property type="entry name" value="PEP-CTERM/XrtA_GlycosylTrfase"/>
</dbReference>
<dbReference type="InterPro" id="IPR028098">
    <property type="entry name" value="Glyco_trans_4-like_N"/>
</dbReference>
<gene>
    <name evidence="3" type="ORF">Dace_3167</name>
</gene>
<dbReference type="Pfam" id="PF13439">
    <property type="entry name" value="Glyco_transf_4"/>
    <property type="match status" value="1"/>
</dbReference>
<feature type="domain" description="Glycosyltransferase subfamily 4-like N-terminal" evidence="2">
    <location>
        <begin position="23"/>
        <end position="197"/>
    </location>
</feature>
<dbReference type="CDD" id="cd03794">
    <property type="entry name" value="GT4_WbuB-like"/>
    <property type="match status" value="1"/>
</dbReference>
<feature type="domain" description="Glycosyl transferase family 1" evidence="1">
    <location>
        <begin position="214"/>
        <end position="376"/>
    </location>
</feature>
<dbReference type="EMBL" id="AAEW02000001">
    <property type="protein sequence ID" value="EAT17301.1"/>
    <property type="molecule type" value="Genomic_DNA"/>
</dbReference>
<dbReference type="InterPro" id="IPR050194">
    <property type="entry name" value="Glycosyltransferase_grp1"/>
</dbReference>
<keyword evidence="4" id="KW-1185">Reference proteome</keyword>
<dbReference type="AlphaFoldDB" id="Q1K402"/>
<dbReference type="NCBIfam" id="TIGR04063">
    <property type="entry name" value="stp3"/>
    <property type="match status" value="1"/>
</dbReference>
<dbReference type="InterPro" id="IPR001296">
    <property type="entry name" value="Glyco_trans_1"/>
</dbReference>
<dbReference type="PANTHER" id="PTHR45947:SF3">
    <property type="entry name" value="SULFOQUINOVOSYL TRANSFERASE SQD2"/>
    <property type="match status" value="1"/>
</dbReference>
<dbReference type="PANTHER" id="PTHR45947">
    <property type="entry name" value="SULFOQUINOVOSYL TRANSFERASE SQD2"/>
    <property type="match status" value="1"/>
</dbReference>
<dbReference type="Proteomes" id="UP000005695">
    <property type="component" value="Unassembled WGS sequence"/>
</dbReference>
<name>Q1K402_DESA6</name>
<dbReference type="SUPFAM" id="SSF53756">
    <property type="entry name" value="UDP-Glycosyltransferase/glycogen phosphorylase"/>
    <property type="match status" value="1"/>
</dbReference>
<dbReference type="Gene3D" id="3.40.50.2000">
    <property type="entry name" value="Glycogen Phosphorylase B"/>
    <property type="match status" value="2"/>
</dbReference>
<evidence type="ECO:0000313" key="3">
    <source>
        <dbReference type="EMBL" id="EAT17301.1"/>
    </source>
</evidence>
<accession>Q1K402</accession>
<dbReference type="RefSeq" id="WP_005997573.1">
    <property type="nucleotide sequence ID" value="NZ_AAEW02000001.1"/>
</dbReference>
<reference evidence="3" key="2">
    <citation type="submission" date="2006-05" db="EMBL/GenBank/DDBJ databases">
        <title>Sequencing of the draft genome and assembly of Desulfuromonas acetoxidans DSM 684.</title>
        <authorList>
            <consortium name="US DOE Joint Genome Institute (JGI-PGF)"/>
            <person name="Copeland A."/>
            <person name="Lucas S."/>
            <person name="Lapidus A."/>
            <person name="Barry K."/>
            <person name="Detter J.C."/>
            <person name="Glavina del Rio T."/>
            <person name="Hammon N."/>
            <person name="Israni S."/>
            <person name="Dalin E."/>
            <person name="Tice H."/>
            <person name="Bruce D."/>
            <person name="Pitluck S."/>
            <person name="Richardson P."/>
        </authorList>
    </citation>
    <scope>NUCLEOTIDE SEQUENCE [LARGE SCALE GENOMIC DNA]</scope>
    <source>
        <strain evidence="3">DSM 684</strain>
    </source>
</reference>
<organism evidence="3 4">
    <name type="scientific">Desulfuromonas acetoxidans (strain DSM 684 / 11070)</name>
    <dbReference type="NCBI Taxonomy" id="281689"/>
    <lineage>
        <taxon>Bacteria</taxon>
        <taxon>Pseudomonadati</taxon>
        <taxon>Thermodesulfobacteriota</taxon>
        <taxon>Desulfuromonadia</taxon>
        <taxon>Desulfuromonadales</taxon>
        <taxon>Desulfuromonadaceae</taxon>
        <taxon>Desulfuromonas</taxon>
    </lineage>
</organism>
<reference evidence="3" key="1">
    <citation type="submission" date="2006-05" db="EMBL/GenBank/DDBJ databases">
        <title>Annotation of the draft genome assembly of Desulfuromonas acetoxidans DSM 684.</title>
        <authorList>
            <consortium name="US DOE Joint Genome Institute (JGI-ORNL)"/>
            <person name="Larimer F."/>
            <person name="Land M."/>
            <person name="Hauser L."/>
        </authorList>
    </citation>
    <scope>NUCLEOTIDE SEQUENCE [LARGE SCALE GENOMIC DNA]</scope>
    <source>
        <strain evidence="3">DSM 684</strain>
    </source>
</reference>
<dbReference type="OrthoDB" id="509705at2"/>
<keyword evidence="3" id="KW-0808">Transferase</keyword>
<protein>
    <submittedName>
        <fullName evidence="3">Glycosyl transferase, group 1</fullName>
    </submittedName>
</protein>
<proteinExistence type="predicted"/>
<evidence type="ECO:0000313" key="4">
    <source>
        <dbReference type="Proteomes" id="UP000005695"/>
    </source>
</evidence>
<dbReference type="GO" id="GO:0016758">
    <property type="term" value="F:hexosyltransferase activity"/>
    <property type="evidence" value="ECO:0007669"/>
    <property type="project" value="TreeGrafter"/>
</dbReference>
<dbReference type="Pfam" id="PF00534">
    <property type="entry name" value="Glycos_transf_1"/>
    <property type="match status" value="1"/>
</dbReference>
<sequence>MKILHILDHSLPLHSGYTFRSQNLFRAQRKLGYEPVIVTSPKHEESWQGDWADKEEINGFTYYRTGATPSLPGPMTSEARLMVALARRLYQVAREEQPVILHAHSPVLNALPALWVAHKLKLPLVYEIRAFWEDAAVDHGTTQEGSLRYRLTKRIETMVCRRADHVAILCNGLKNDLVARGIGAQKITPVFNGVNPDDFQPCPADEEYLDSWGLAGKKVIGFIGSFYRYEGLDLLVRSFARVAENQPDTVLLLVGGGEMEDELRALIASLGLTDRVVMPGRIPHERVPGVYAMIDILAYPRYSMRLTELVTPLKPLEAMAMGKVLVASDVGGHKELIDDGQTGVLFKAGDEQALAERLQMLLDNDQQREALQQQGMRWVREHHTWQQTTAVYQDIYAAIKR</sequence>
<evidence type="ECO:0000259" key="1">
    <source>
        <dbReference type="Pfam" id="PF00534"/>
    </source>
</evidence>
<comment type="caution">
    <text evidence="3">The sequence shown here is derived from an EMBL/GenBank/DDBJ whole genome shotgun (WGS) entry which is preliminary data.</text>
</comment>
<evidence type="ECO:0000259" key="2">
    <source>
        <dbReference type="Pfam" id="PF13439"/>
    </source>
</evidence>